<gene>
    <name evidence="2" type="ORF">BN946_scf184979.g56</name>
</gene>
<dbReference type="InterPro" id="IPR011032">
    <property type="entry name" value="GroES-like_sf"/>
</dbReference>
<dbReference type="Pfam" id="PF08240">
    <property type="entry name" value="ADH_N"/>
    <property type="match status" value="1"/>
</dbReference>
<feature type="domain" description="Enoyl reductase (ER)" evidence="1">
    <location>
        <begin position="17"/>
        <end position="336"/>
    </location>
</feature>
<sequence>MSTPTQQKALFLQAKQGEFAVGTRPVPKPGRGEILVRNEASGLNPVDWKIQTYGIFVDKYPAVLGLDAAGVVEVVGEGVTRFKTGDRVLYEGLRTDGNDRATFQQYTLVPADLAAKLPDSLSFEQGAAIPLALTTAAVGLYNQAGGPLFTPPWVAGGRGKYAGPIVVIGGSSVVGTFGFSPIITTASLKNTELLKSFGATHVLYRNLSAVALREEVVKIAGGPVSIVYDAISLPETQDAAFDLLAAGGKLILVLPPALDEEKKNASDRAIVNAYGLIQFPQNVEFGKVLYENLTALLEAGDLKPLRVEVVPGGLAGISKALEKLKNNQVSAAKLIVRPQETV</sequence>
<dbReference type="HOGENOM" id="CLU_026673_16_5_1"/>
<dbReference type="Pfam" id="PF00107">
    <property type="entry name" value="ADH_zinc_N"/>
    <property type="match status" value="1"/>
</dbReference>
<proteinExistence type="predicted"/>
<dbReference type="InterPro" id="IPR036291">
    <property type="entry name" value="NAD(P)-bd_dom_sf"/>
</dbReference>
<dbReference type="GO" id="GO:0016651">
    <property type="term" value="F:oxidoreductase activity, acting on NAD(P)H"/>
    <property type="evidence" value="ECO:0007669"/>
    <property type="project" value="InterPro"/>
</dbReference>
<dbReference type="OrthoDB" id="3233595at2759"/>
<dbReference type="Proteomes" id="UP000029665">
    <property type="component" value="Unassembled WGS sequence"/>
</dbReference>
<evidence type="ECO:0000259" key="1">
    <source>
        <dbReference type="SMART" id="SM00829"/>
    </source>
</evidence>
<dbReference type="InterPro" id="IPR013154">
    <property type="entry name" value="ADH-like_N"/>
</dbReference>
<dbReference type="SMART" id="SM00829">
    <property type="entry name" value="PKS_ER"/>
    <property type="match status" value="1"/>
</dbReference>
<comment type="caution">
    <text evidence="2">The sequence shown here is derived from an EMBL/GenBank/DDBJ whole genome shotgun (WGS) entry which is preliminary data.</text>
</comment>
<evidence type="ECO:0000313" key="2">
    <source>
        <dbReference type="EMBL" id="CDO74501.1"/>
    </source>
</evidence>
<dbReference type="SUPFAM" id="SSF51735">
    <property type="entry name" value="NAD(P)-binding Rossmann-fold domains"/>
    <property type="match status" value="1"/>
</dbReference>
<dbReference type="AlphaFoldDB" id="A0A060SJY3"/>
<keyword evidence="3" id="KW-1185">Reference proteome</keyword>
<name>A0A060SJY3_PYCCI</name>
<organism evidence="2 3">
    <name type="scientific">Pycnoporus cinnabarinus</name>
    <name type="common">Cinnabar-red polypore</name>
    <name type="synonym">Trametes cinnabarina</name>
    <dbReference type="NCBI Taxonomy" id="5643"/>
    <lineage>
        <taxon>Eukaryota</taxon>
        <taxon>Fungi</taxon>
        <taxon>Dikarya</taxon>
        <taxon>Basidiomycota</taxon>
        <taxon>Agaricomycotina</taxon>
        <taxon>Agaricomycetes</taxon>
        <taxon>Polyporales</taxon>
        <taxon>Polyporaceae</taxon>
        <taxon>Trametes</taxon>
    </lineage>
</organism>
<dbReference type="CDD" id="cd08249">
    <property type="entry name" value="enoyl_reductase_like"/>
    <property type="match status" value="1"/>
</dbReference>
<evidence type="ECO:0000313" key="3">
    <source>
        <dbReference type="Proteomes" id="UP000029665"/>
    </source>
</evidence>
<reference evidence="2" key="1">
    <citation type="submission" date="2014-01" db="EMBL/GenBank/DDBJ databases">
        <title>The genome of the white-rot fungus Pycnoporus cinnabarinus: a basidiomycete model with a versatile arsenal for lignocellulosic biomass breakdown.</title>
        <authorList>
            <person name="Levasseur A."/>
            <person name="Lomascolo A."/>
            <person name="Ruiz-Duenas F.J."/>
            <person name="Uzan E."/>
            <person name="Piumi F."/>
            <person name="Kues U."/>
            <person name="Ram A.F.J."/>
            <person name="Murat C."/>
            <person name="Haon M."/>
            <person name="Benoit I."/>
            <person name="Arfi Y."/>
            <person name="Chevret D."/>
            <person name="Drula E."/>
            <person name="Kwon M.J."/>
            <person name="Gouret P."/>
            <person name="Lesage-Meessen L."/>
            <person name="Lombard V."/>
            <person name="Mariette J."/>
            <person name="Noirot C."/>
            <person name="Park J."/>
            <person name="Patyshakuliyeva A."/>
            <person name="Wieneger R.A.B."/>
            <person name="Wosten H.A.B."/>
            <person name="Martin F."/>
            <person name="Coutinho P.M."/>
            <person name="de Vries R."/>
            <person name="Martinez A.T."/>
            <person name="Klopp C."/>
            <person name="Pontarotti P."/>
            <person name="Henrissat B."/>
            <person name="Record E."/>
        </authorList>
    </citation>
    <scope>NUCLEOTIDE SEQUENCE [LARGE SCALE GENOMIC DNA]</scope>
    <source>
        <strain evidence="2">BRFM137</strain>
    </source>
</reference>
<protein>
    <recommendedName>
        <fullName evidence="1">Enoyl reductase (ER) domain-containing protein</fullName>
    </recommendedName>
</protein>
<accession>A0A060SJY3</accession>
<dbReference type="EMBL" id="CCBP010000174">
    <property type="protein sequence ID" value="CDO74501.1"/>
    <property type="molecule type" value="Genomic_DNA"/>
</dbReference>
<dbReference type="InterPro" id="IPR013149">
    <property type="entry name" value="ADH-like_C"/>
</dbReference>
<dbReference type="PANTHER" id="PTHR45348">
    <property type="entry name" value="HYPOTHETICAL OXIDOREDUCTASE (EUROFUNG)"/>
    <property type="match status" value="1"/>
</dbReference>
<dbReference type="InterPro" id="IPR020843">
    <property type="entry name" value="ER"/>
</dbReference>
<dbReference type="OMA" id="PENQDFG"/>
<dbReference type="STRING" id="5643.A0A060SJY3"/>
<dbReference type="Gene3D" id="3.90.180.10">
    <property type="entry name" value="Medium-chain alcohol dehydrogenases, catalytic domain"/>
    <property type="match status" value="1"/>
</dbReference>
<dbReference type="Gene3D" id="3.40.50.720">
    <property type="entry name" value="NAD(P)-binding Rossmann-like Domain"/>
    <property type="match status" value="1"/>
</dbReference>
<dbReference type="PANTHER" id="PTHR45348:SF2">
    <property type="entry name" value="ZINC-TYPE ALCOHOL DEHYDROGENASE-LIKE PROTEIN C2E1P3.01"/>
    <property type="match status" value="1"/>
</dbReference>
<dbReference type="InterPro" id="IPR047122">
    <property type="entry name" value="Trans-enoyl_RdTase-like"/>
</dbReference>
<dbReference type="SUPFAM" id="SSF50129">
    <property type="entry name" value="GroES-like"/>
    <property type="match status" value="1"/>
</dbReference>